<keyword evidence="2 6" id="KW-0238">DNA-binding</keyword>
<dbReference type="InterPro" id="IPR046335">
    <property type="entry name" value="LacI/GalR-like_sensor"/>
</dbReference>
<dbReference type="SUPFAM" id="SSF47413">
    <property type="entry name" value="lambda repressor-like DNA-binding domains"/>
    <property type="match status" value="1"/>
</dbReference>
<dbReference type="Gene3D" id="1.10.260.40">
    <property type="entry name" value="lambda repressor-like DNA-binding domains"/>
    <property type="match status" value="1"/>
</dbReference>
<organism evidence="6 7">
    <name type="scientific">Streptomyces hainanensis</name>
    <dbReference type="NCBI Taxonomy" id="402648"/>
    <lineage>
        <taxon>Bacteria</taxon>
        <taxon>Bacillati</taxon>
        <taxon>Actinomycetota</taxon>
        <taxon>Actinomycetes</taxon>
        <taxon>Kitasatosporales</taxon>
        <taxon>Streptomycetaceae</taxon>
        <taxon>Streptomyces</taxon>
    </lineage>
</organism>
<feature type="domain" description="HTH lacI-type" evidence="4">
    <location>
        <begin position="47"/>
        <end position="105"/>
    </location>
</feature>
<dbReference type="Pfam" id="PF13377">
    <property type="entry name" value="Peripla_BP_3"/>
    <property type="match status" value="1"/>
</dbReference>
<name>A0A4R4SJY3_9ACTN</name>
<dbReference type="PANTHER" id="PTHR30146:SF153">
    <property type="entry name" value="LACTOSE OPERON REPRESSOR"/>
    <property type="match status" value="1"/>
</dbReference>
<dbReference type="EMBL" id="SMKI01000539">
    <property type="protein sequence ID" value="TDC63931.1"/>
    <property type="molecule type" value="Genomic_DNA"/>
</dbReference>
<keyword evidence="1" id="KW-0805">Transcription regulation</keyword>
<evidence type="ECO:0000313" key="6">
    <source>
        <dbReference type="EMBL" id="TDC63931.1"/>
    </source>
</evidence>
<evidence type="ECO:0000259" key="4">
    <source>
        <dbReference type="PROSITE" id="PS50932"/>
    </source>
</evidence>
<reference evidence="6 7" key="1">
    <citation type="submission" date="2019-03" db="EMBL/GenBank/DDBJ databases">
        <title>Draft genome sequences of novel Actinobacteria.</title>
        <authorList>
            <person name="Sahin N."/>
            <person name="Ay H."/>
            <person name="Saygin H."/>
        </authorList>
    </citation>
    <scope>NUCLEOTIDE SEQUENCE [LARGE SCALE GENOMIC DNA]</scope>
    <source>
        <strain evidence="6 7">DSM 41900</strain>
    </source>
</reference>
<dbReference type="PANTHER" id="PTHR30146">
    <property type="entry name" value="LACI-RELATED TRANSCRIPTIONAL REPRESSOR"/>
    <property type="match status" value="1"/>
</dbReference>
<dbReference type="GO" id="GO:0003700">
    <property type="term" value="F:DNA-binding transcription factor activity"/>
    <property type="evidence" value="ECO:0007669"/>
    <property type="project" value="TreeGrafter"/>
</dbReference>
<evidence type="ECO:0000259" key="5">
    <source>
        <dbReference type="PROSITE" id="PS50943"/>
    </source>
</evidence>
<evidence type="ECO:0000256" key="3">
    <source>
        <dbReference type="ARBA" id="ARBA00023163"/>
    </source>
</evidence>
<dbReference type="GO" id="GO:0000976">
    <property type="term" value="F:transcription cis-regulatory region binding"/>
    <property type="evidence" value="ECO:0007669"/>
    <property type="project" value="TreeGrafter"/>
</dbReference>
<protein>
    <submittedName>
        <fullName evidence="6">LacI family DNA-binding transcriptional regulator</fullName>
    </submittedName>
</protein>
<gene>
    <name evidence="6" type="ORF">E1283_31985</name>
</gene>
<dbReference type="Pfam" id="PF00356">
    <property type="entry name" value="LacI"/>
    <property type="match status" value="1"/>
</dbReference>
<dbReference type="PROSITE" id="PS50932">
    <property type="entry name" value="HTH_LACI_2"/>
    <property type="match status" value="1"/>
</dbReference>
<evidence type="ECO:0000313" key="7">
    <source>
        <dbReference type="Proteomes" id="UP000295345"/>
    </source>
</evidence>
<sequence>MPLRGLSRRWRSGCGRAWRRREALWCVSKTIEPTGGGLMTDGRTPRLTLAQIAETAGVSVSTVSKVLNGRDDVSRDTRARVDAVLRGHHYVRRGAPEPAAVGVRTVDLVLGGIDGSWPASVASGMEAAAHEAGLHVVISVARTPTGEGRHAQDWVDRALERGSSGVVVGLAEPSDDQLARLARARIPCVVIDPLSDPPPGVWSVGTTNWSGAYEATSHLLDLGHRRIGLVTGPPGHLFARARIAGYRSALSATDVDAPPELLRHGTYDRDSGREQVRALLALPEPPTALFVCSDHMAIGGYAALAEAGLRVPDDVSVVGFDDLPEARWVTPPLTTVRQPLKEMGGNALRVLARLIAGEDVESPRVELATTLVPRGSTAPRG</sequence>
<dbReference type="SUPFAM" id="SSF53822">
    <property type="entry name" value="Periplasmic binding protein-like I"/>
    <property type="match status" value="1"/>
</dbReference>
<dbReference type="OrthoDB" id="3227375at2"/>
<dbReference type="CDD" id="cd06296">
    <property type="entry name" value="PBP1_CatR-like"/>
    <property type="match status" value="1"/>
</dbReference>
<accession>A0A4R4SJY3</accession>
<keyword evidence="3" id="KW-0804">Transcription</keyword>
<evidence type="ECO:0000256" key="1">
    <source>
        <dbReference type="ARBA" id="ARBA00023015"/>
    </source>
</evidence>
<dbReference type="PROSITE" id="PS50943">
    <property type="entry name" value="HTH_CROC1"/>
    <property type="match status" value="1"/>
</dbReference>
<proteinExistence type="predicted"/>
<dbReference type="InterPro" id="IPR001387">
    <property type="entry name" value="Cro/C1-type_HTH"/>
</dbReference>
<dbReference type="Proteomes" id="UP000295345">
    <property type="component" value="Unassembled WGS sequence"/>
</dbReference>
<keyword evidence="7" id="KW-1185">Reference proteome</keyword>
<dbReference type="AlphaFoldDB" id="A0A4R4SJY3"/>
<dbReference type="InterPro" id="IPR028082">
    <property type="entry name" value="Peripla_BP_I"/>
</dbReference>
<dbReference type="CDD" id="cd01392">
    <property type="entry name" value="HTH_LacI"/>
    <property type="match status" value="1"/>
</dbReference>
<evidence type="ECO:0000256" key="2">
    <source>
        <dbReference type="ARBA" id="ARBA00023125"/>
    </source>
</evidence>
<dbReference type="Gene3D" id="3.40.50.2300">
    <property type="match status" value="2"/>
</dbReference>
<dbReference type="InterPro" id="IPR000843">
    <property type="entry name" value="HTH_LacI"/>
</dbReference>
<feature type="domain" description="HTH cro/C1-type" evidence="5">
    <location>
        <begin position="47"/>
        <end position="77"/>
    </location>
</feature>
<comment type="caution">
    <text evidence="6">The sequence shown here is derived from an EMBL/GenBank/DDBJ whole genome shotgun (WGS) entry which is preliminary data.</text>
</comment>
<dbReference type="SMART" id="SM00354">
    <property type="entry name" value="HTH_LACI"/>
    <property type="match status" value="1"/>
</dbReference>
<dbReference type="InterPro" id="IPR010982">
    <property type="entry name" value="Lambda_DNA-bd_dom_sf"/>
</dbReference>